<reference evidence="3" key="2">
    <citation type="submission" date="2015-02" db="EMBL/GenBank/DDBJ databases">
        <title>Complete Genome Sequence of Pelosinus fermentans JBW45.</title>
        <authorList>
            <person name="De Leon K.B."/>
            <person name="Utturkar S.M."/>
            <person name="Camilleri L.B."/>
            <person name="Arkin A.P."/>
            <person name="Fields M.W."/>
            <person name="Brown S.D."/>
            <person name="Wall J.D."/>
        </authorList>
    </citation>
    <scope>NUCLEOTIDE SEQUENCE [LARGE SCALE GENOMIC DNA]</scope>
    <source>
        <strain evidence="3">JBW45</strain>
    </source>
</reference>
<feature type="compositionally biased region" description="Basic and acidic residues" evidence="1">
    <location>
        <begin position="41"/>
        <end position="83"/>
    </location>
</feature>
<evidence type="ECO:0000256" key="1">
    <source>
        <dbReference type="SAM" id="MobiDB-lite"/>
    </source>
</evidence>
<organism evidence="2 3">
    <name type="scientific">Pelosinus fermentans JBW45</name>
    <dbReference type="NCBI Taxonomy" id="1192197"/>
    <lineage>
        <taxon>Bacteria</taxon>
        <taxon>Bacillati</taxon>
        <taxon>Bacillota</taxon>
        <taxon>Negativicutes</taxon>
        <taxon>Selenomonadales</taxon>
        <taxon>Sporomusaceae</taxon>
        <taxon>Pelosinus</taxon>
    </lineage>
</organism>
<sequence length="83" mass="9955" precursor="true">MKSMVKKIAILSMAGMMQVGFGASLIEASPLHTERSSVQQQDDRKQIENERHEREMKRRPNESEREWHERQKLENQRHKENLR</sequence>
<dbReference type="EMBL" id="CP010978">
    <property type="protein sequence ID" value="AJQ29905.1"/>
    <property type="molecule type" value="Genomic_DNA"/>
</dbReference>
<proteinExistence type="predicted"/>
<dbReference type="HOGENOM" id="CLU_174768_0_0_9"/>
<evidence type="ECO:0000313" key="3">
    <source>
        <dbReference type="Proteomes" id="UP000005361"/>
    </source>
</evidence>
<gene>
    <name evidence="2" type="ORF">JBW_04576</name>
</gene>
<dbReference type="OrthoDB" id="1685126at2"/>
<dbReference type="KEGG" id="pft:JBW_04576"/>
<evidence type="ECO:0000313" key="2">
    <source>
        <dbReference type="EMBL" id="AJQ29905.1"/>
    </source>
</evidence>
<dbReference type="RefSeq" id="WP_007955031.1">
    <property type="nucleotide sequence ID" value="NZ_CP010978.1"/>
</dbReference>
<feature type="region of interest" description="Disordered" evidence="1">
    <location>
        <begin position="31"/>
        <end position="83"/>
    </location>
</feature>
<accession>I8U288</accession>
<dbReference type="Proteomes" id="UP000005361">
    <property type="component" value="Chromosome"/>
</dbReference>
<protein>
    <submittedName>
        <fullName evidence="2">Uncharacterized protein</fullName>
    </submittedName>
</protein>
<name>I8U288_9FIRM</name>
<dbReference type="AlphaFoldDB" id="I8U288"/>
<reference evidence="2 3" key="1">
    <citation type="journal article" date="2015" name="Genome Announc.">
        <title>Complete Genome Sequence of Pelosinus fermentans JBW45, a Member of a Remarkably Competitive Group of Negativicutes in the Firmicutes Phylum.</title>
        <authorList>
            <person name="De Leon K.B."/>
            <person name="Utturkar S.M."/>
            <person name="Camilleri L.B."/>
            <person name="Elias D.A."/>
            <person name="Arkin A.P."/>
            <person name="Fields M.W."/>
            <person name="Brown S.D."/>
            <person name="Wall J.D."/>
        </authorList>
    </citation>
    <scope>NUCLEOTIDE SEQUENCE [LARGE SCALE GENOMIC DNA]</scope>
    <source>
        <strain evidence="2 3">JBW45</strain>
    </source>
</reference>